<organism evidence="1">
    <name type="scientific">Petromyces alliaceus</name>
    <name type="common">Aspergillus alliaceus</name>
    <dbReference type="NCBI Taxonomy" id="209559"/>
    <lineage>
        <taxon>Eukaryota</taxon>
        <taxon>Fungi</taxon>
        <taxon>Dikarya</taxon>
        <taxon>Ascomycota</taxon>
        <taxon>Pezizomycotina</taxon>
        <taxon>Eurotiomycetes</taxon>
        <taxon>Eurotiomycetidae</taxon>
        <taxon>Eurotiales</taxon>
        <taxon>Aspergillaceae</taxon>
        <taxon>Aspergillus</taxon>
        <taxon>Aspergillus subgen. Circumdati</taxon>
    </lineage>
</organism>
<dbReference type="AlphaFoldDB" id="A0A5N7BR51"/>
<proteinExistence type="predicted"/>
<dbReference type="EMBL" id="ML735383">
    <property type="protein sequence ID" value="KAE8384290.1"/>
    <property type="molecule type" value="Genomic_DNA"/>
</dbReference>
<accession>A0A5N7BR51</accession>
<dbReference type="OrthoDB" id="194358at2759"/>
<reference evidence="1" key="1">
    <citation type="submission" date="2019-04" db="EMBL/GenBank/DDBJ databases">
        <title>Friends and foes A comparative genomics studyof 23 Aspergillus species from section Flavi.</title>
        <authorList>
            <consortium name="DOE Joint Genome Institute"/>
            <person name="Kjaerbolling I."/>
            <person name="Vesth T."/>
            <person name="Frisvad J.C."/>
            <person name="Nybo J.L."/>
            <person name="Theobald S."/>
            <person name="Kildgaard S."/>
            <person name="Isbrandt T."/>
            <person name="Kuo A."/>
            <person name="Sato A."/>
            <person name="Lyhne E.K."/>
            <person name="Kogle M.E."/>
            <person name="Wiebenga A."/>
            <person name="Kun R.S."/>
            <person name="Lubbers R.J."/>
            <person name="Makela M.R."/>
            <person name="Barry K."/>
            <person name="Chovatia M."/>
            <person name="Clum A."/>
            <person name="Daum C."/>
            <person name="Haridas S."/>
            <person name="He G."/>
            <person name="LaButti K."/>
            <person name="Lipzen A."/>
            <person name="Mondo S."/>
            <person name="Riley R."/>
            <person name="Salamov A."/>
            <person name="Simmons B.A."/>
            <person name="Magnuson J.K."/>
            <person name="Henrissat B."/>
            <person name="Mortensen U.H."/>
            <person name="Larsen T.O."/>
            <person name="Devries R.P."/>
            <person name="Grigoriev I.V."/>
            <person name="Machida M."/>
            <person name="Baker S.E."/>
            <person name="Andersen M.R."/>
        </authorList>
    </citation>
    <scope>NUCLEOTIDE SEQUENCE [LARGE SCALE GENOMIC DNA]</scope>
    <source>
        <strain evidence="1">IBT 14317</strain>
    </source>
</reference>
<sequence>MLRKVWALQAATYWNQIENVQILLEHRAIMDEYTVHYAKSPEAFQLLLNHGLDIDHPVHFAHAVGAIQANASSMATSGWALEVAAYLCDSIIVDTLIEYGASINNSCSTNCALIRKDTRILKMEHLVRRSADINRFGWPVDLAYGGTTLAFAAKHGLLEETR</sequence>
<evidence type="ECO:0008006" key="2">
    <source>
        <dbReference type="Google" id="ProtNLM"/>
    </source>
</evidence>
<dbReference type="SUPFAM" id="SSF48403">
    <property type="entry name" value="Ankyrin repeat"/>
    <property type="match status" value="1"/>
</dbReference>
<name>A0A5N7BR51_PETAA</name>
<dbReference type="Gene3D" id="1.25.40.20">
    <property type="entry name" value="Ankyrin repeat-containing domain"/>
    <property type="match status" value="1"/>
</dbReference>
<dbReference type="Proteomes" id="UP000326877">
    <property type="component" value="Unassembled WGS sequence"/>
</dbReference>
<gene>
    <name evidence="1" type="ORF">BDV23DRAFT_189352</name>
</gene>
<dbReference type="InterPro" id="IPR036770">
    <property type="entry name" value="Ankyrin_rpt-contain_sf"/>
</dbReference>
<protein>
    <recommendedName>
        <fullName evidence="2">Ankyrin repeat-containing domain protein</fullName>
    </recommendedName>
</protein>
<evidence type="ECO:0000313" key="1">
    <source>
        <dbReference type="EMBL" id="KAE8384290.1"/>
    </source>
</evidence>